<accession>A0A2T0H032</accession>
<evidence type="ECO:0000313" key="2">
    <source>
        <dbReference type="EMBL" id="PRW64726.1"/>
    </source>
</evidence>
<comment type="caution">
    <text evidence="2">The sequence shown here is derived from an EMBL/GenBank/DDBJ whole genome shotgun (WGS) entry which is preliminary data.</text>
</comment>
<protein>
    <submittedName>
        <fullName evidence="2">Uncharacterized protein</fullName>
    </submittedName>
</protein>
<evidence type="ECO:0000256" key="1">
    <source>
        <dbReference type="SAM" id="MobiDB-lite"/>
    </source>
</evidence>
<name>A0A2T0H032_ACTMO</name>
<organism evidence="2 3">
    <name type="scientific">Actinopolyspora mortivallis</name>
    <dbReference type="NCBI Taxonomy" id="33906"/>
    <lineage>
        <taxon>Bacteria</taxon>
        <taxon>Bacillati</taxon>
        <taxon>Actinomycetota</taxon>
        <taxon>Actinomycetes</taxon>
        <taxon>Actinopolysporales</taxon>
        <taxon>Actinopolysporaceae</taxon>
        <taxon>Actinopolyspora</taxon>
    </lineage>
</organism>
<keyword evidence="3" id="KW-1185">Reference proteome</keyword>
<dbReference type="RefSeq" id="WP_106112301.1">
    <property type="nucleotide sequence ID" value="NZ_PVSR01000002.1"/>
</dbReference>
<gene>
    <name evidence="2" type="ORF">CEP50_02485</name>
</gene>
<sequence>MNECGGAGQPWRDEDEEPVVTAVGRMTEALEKIERARGALYEWHQLVGAADAGLGSAIRLLRSCDRPDLADRLERELFGRNVLPGRWTFQTLEEFDDGYWSRFRELECWLRTELLDGARHVHEARMKARERSEDAAGAPLPGFESSPEELP</sequence>
<reference evidence="2 3" key="1">
    <citation type="submission" date="2018-03" db="EMBL/GenBank/DDBJ databases">
        <title>Actinopolyspora mortivallis from Sahara, screening for active biomolecules.</title>
        <authorList>
            <person name="Selama O."/>
            <person name="Wellington E.M.H."/>
            <person name="Hacene H."/>
        </authorList>
    </citation>
    <scope>NUCLEOTIDE SEQUENCE [LARGE SCALE GENOMIC DNA]</scope>
    <source>
        <strain evidence="2 3">M5A</strain>
    </source>
</reference>
<dbReference type="Proteomes" id="UP000239352">
    <property type="component" value="Unassembled WGS sequence"/>
</dbReference>
<dbReference type="EMBL" id="PVSR01000002">
    <property type="protein sequence ID" value="PRW64726.1"/>
    <property type="molecule type" value="Genomic_DNA"/>
</dbReference>
<dbReference type="InParanoid" id="A0A2T0H032"/>
<proteinExistence type="predicted"/>
<dbReference type="AlphaFoldDB" id="A0A2T0H032"/>
<evidence type="ECO:0000313" key="3">
    <source>
        <dbReference type="Proteomes" id="UP000239352"/>
    </source>
</evidence>
<feature type="region of interest" description="Disordered" evidence="1">
    <location>
        <begin position="126"/>
        <end position="151"/>
    </location>
</feature>